<dbReference type="STRING" id="1423796.FC24_GL001685"/>
<dbReference type="GO" id="GO:0008982">
    <property type="term" value="F:protein-N(PI)-phosphohistidine-sugar phosphotransferase activity"/>
    <property type="evidence" value="ECO:0007669"/>
    <property type="project" value="InterPro"/>
</dbReference>
<keyword evidence="2" id="KW-0597">Phosphoprotein</keyword>
<evidence type="ECO:0000313" key="8">
    <source>
        <dbReference type="Proteomes" id="UP000051638"/>
    </source>
</evidence>
<keyword evidence="8" id="KW-1185">Reference proteome</keyword>
<protein>
    <recommendedName>
        <fullName evidence="6">PTS EIIA type-2 domain-containing protein</fullName>
    </recommendedName>
</protein>
<comment type="caution">
    <text evidence="7">The sequence shown here is derived from an EMBL/GenBank/DDBJ whole genome shotgun (WGS) entry which is preliminary data.</text>
</comment>
<dbReference type="GO" id="GO:0009401">
    <property type="term" value="P:phosphoenolpyruvate-dependent sugar phosphotransferase system"/>
    <property type="evidence" value="ECO:0007669"/>
    <property type="project" value="UniProtKB-KW"/>
</dbReference>
<dbReference type="InterPro" id="IPR051541">
    <property type="entry name" value="PTS_SugarTrans_NitroReg"/>
</dbReference>
<dbReference type="EMBL" id="AYYI01000047">
    <property type="protein sequence ID" value="KRM97148.1"/>
    <property type="molecule type" value="Genomic_DNA"/>
</dbReference>
<keyword evidence="4" id="KW-0808">Transferase</keyword>
<evidence type="ECO:0000256" key="2">
    <source>
        <dbReference type="ARBA" id="ARBA00022553"/>
    </source>
</evidence>
<dbReference type="PANTHER" id="PTHR47738:SF2">
    <property type="entry name" value="PTS SYSTEM FRUCTOSE-LIKE EIIA COMPONENT"/>
    <property type="match status" value="1"/>
</dbReference>
<keyword evidence="1" id="KW-0813">Transport</keyword>
<evidence type="ECO:0000256" key="4">
    <source>
        <dbReference type="ARBA" id="ARBA00022679"/>
    </source>
</evidence>
<dbReference type="PATRIC" id="fig|1423796.3.peg.1713"/>
<dbReference type="PANTHER" id="PTHR47738">
    <property type="entry name" value="PTS SYSTEM FRUCTOSE-LIKE EIIA COMPONENT-RELATED"/>
    <property type="match status" value="1"/>
</dbReference>
<name>A0A0R2D9U3_9LACO</name>
<evidence type="ECO:0000256" key="1">
    <source>
        <dbReference type="ARBA" id="ARBA00022448"/>
    </source>
</evidence>
<evidence type="ECO:0000313" key="7">
    <source>
        <dbReference type="EMBL" id="KRM97148.1"/>
    </source>
</evidence>
<proteinExistence type="predicted"/>
<dbReference type="InterPro" id="IPR002178">
    <property type="entry name" value="PTS_EIIA_type-2_dom"/>
</dbReference>
<dbReference type="PROSITE" id="PS51094">
    <property type="entry name" value="PTS_EIIA_TYPE_2"/>
    <property type="match status" value="1"/>
</dbReference>
<dbReference type="GO" id="GO:0016020">
    <property type="term" value="C:membrane"/>
    <property type="evidence" value="ECO:0007669"/>
    <property type="project" value="InterPro"/>
</dbReference>
<feature type="domain" description="PTS EIIA type-2" evidence="6">
    <location>
        <begin position="20"/>
        <end position="167"/>
    </location>
</feature>
<dbReference type="Proteomes" id="UP000051638">
    <property type="component" value="Unassembled WGS sequence"/>
</dbReference>
<dbReference type="InterPro" id="IPR004715">
    <property type="entry name" value="PTS_IIA_fruc"/>
</dbReference>
<dbReference type="AlphaFoldDB" id="A0A0R2D9U3"/>
<evidence type="ECO:0000259" key="6">
    <source>
        <dbReference type="PROSITE" id="PS51094"/>
    </source>
</evidence>
<dbReference type="InterPro" id="IPR016152">
    <property type="entry name" value="PTrfase/Anion_transptr"/>
</dbReference>
<keyword evidence="5" id="KW-0598">Phosphotransferase system</keyword>
<evidence type="ECO:0000256" key="3">
    <source>
        <dbReference type="ARBA" id="ARBA00022597"/>
    </source>
</evidence>
<dbReference type="CDD" id="cd00211">
    <property type="entry name" value="PTS_IIA_fru"/>
    <property type="match status" value="1"/>
</dbReference>
<evidence type="ECO:0000256" key="5">
    <source>
        <dbReference type="ARBA" id="ARBA00022683"/>
    </source>
</evidence>
<keyword evidence="3" id="KW-0762">Sugar transport</keyword>
<accession>A0A0R2D9U3</accession>
<gene>
    <name evidence="7" type="ORF">FC24_GL001685</name>
</gene>
<dbReference type="SUPFAM" id="SSF55804">
    <property type="entry name" value="Phoshotransferase/anion transport protein"/>
    <property type="match status" value="1"/>
</dbReference>
<sequence>MHSFALSFNYHQLKEFMQMAIINENLIRLDADLATQEAVFQELSKMAYLNNRVTNQQVIVTGLKMREAETTTGFGNGIAIPHTKNKAVKKPTVIVLRNKQLINWHSLDGKPVNTIISLLVPVDRGDTHLRMLAKLSRQMMHHEFTDTLKFDDQQQILTTISAVLQEGQK</sequence>
<dbReference type="NCBIfam" id="TIGR00848">
    <property type="entry name" value="fruA"/>
    <property type="match status" value="1"/>
</dbReference>
<reference evidence="7 8" key="1">
    <citation type="journal article" date="2015" name="Genome Announc.">
        <title>Expanding the biotechnology potential of lactobacilli through comparative genomics of 213 strains and associated genera.</title>
        <authorList>
            <person name="Sun Z."/>
            <person name="Harris H.M."/>
            <person name="McCann A."/>
            <person name="Guo C."/>
            <person name="Argimon S."/>
            <person name="Zhang W."/>
            <person name="Yang X."/>
            <person name="Jeffery I.B."/>
            <person name="Cooney J.C."/>
            <person name="Kagawa T.F."/>
            <person name="Liu W."/>
            <person name="Song Y."/>
            <person name="Salvetti E."/>
            <person name="Wrobel A."/>
            <person name="Rasinkangas P."/>
            <person name="Parkhill J."/>
            <person name="Rea M.C."/>
            <person name="O'Sullivan O."/>
            <person name="Ritari J."/>
            <person name="Douillard F.P."/>
            <person name="Paul Ross R."/>
            <person name="Yang R."/>
            <person name="Briner A.E."/>
            <person name="Felis G.E."/>
            <person name="de Vos W.M."/>
            <person name="Barrangou R."/>
            <person name="Klaenhammer T.R."/>
            <person name="Caufield P.W."/>
            <person name="Cui Y."/>
            <person name="Zhang H."/>
            <person name="O'Toole P.W."/>
        </authorList>
    </citation>
    <scope>NUCLEOTIDE SEQUENCE [LARGE SCALE GENOMIC DNA]</scope>
    <source>
        <strain evidence="7 8">DSM 20253</strain>
    </source>
</reference>
<dbReference type="Pfam" id="PF00359">
    <property type="entry name" value="PTS_EIIA_2"/>
    <property type="match status" value="1"/>
</dbReference>
<organism evidence="7 8">
    <name type="scientific">Loigolactobacillus rennini DSM 20253</name>
    <dbReference type="NCBI Taxonomy" id="1423796"/>
    <lineage>
        <taxon>Bacteria</taxon>
        <taxon>Bacillati</taxon>
        <taxon>Bacillota</taxon>
        <taxon>Bacilli</taxon>
        <taxon>Lactobacillales</taxon>
        <taxon>Lactobacillaceae</taxon>
        <taxon>Loigolactobacillus</taxon>
    </lineage>
</organism>
<dbReference type="Gene3D" id="3.40.930.10">
    <property type="entry name" value="Mannitol-specific EII, Chain A"/>
    <property type="match status" value="1"/>
</dbReference>